<reference evidence="8 10" key="1">
    <citation type="submission" date="2018-12" db="EMBL/GenBank/DDBJ databases">
        <title>Venturia inaequalis Genome Resource.</title>
        <authorList>
            <person name="Lichtner F.J."/>
        </authorList>
    </citation>
    <scope>NUCLEOTIDE SEQUENCE [LARGE SCALE GENOMIC DNA]</scope>
    <source>
        <strain evidence="8 10">120213</strain>
        <strain evidence="9 11">DMI_063113</strain>
    </source>
</reference>
<evidence type="ECO:0000256" key="2">
    <source>
        <dbReference type="ARBA" id="ARBA00022723"/>
    </source>
</evidence>
<proteinExistence type="predicted"/>
<dbReference type="GO" id="GO:0005783">
    <property type="term" value="C:endoplasmic reticulum"/>
    <property type="evidence" value="ECO:0007669"/>
    <property type="project" value="TreeGrafter"/>
</dbReference>
<keyword evidence="6" id="KW-0472">Membrane</keyword>
<dbReference type="InterPro" id="IPR044862">
    <property type="entry name" value="Pro_4_hyd_alph_FE2OG_OXY"/>
</dbReference>
<evidence type="ECO:0000256" key="6">
    <source>
        <dbReference type="SAM" id="Phobius"/>
    </source>
</evidence>
<keyword evidence="5" id="KW-0408">Iron</keyword>
<keyword evidence="2" id="KW-0479">Metal-binding</keyword>
<comment type="cofactor">
    <cofactor evidence="1">
        <name>L-ascorbate</name>
        <dbReference type="ChEBI" id="CHEBI:38290"/>
    </cofactor>
</comment>
<dbReference type="Proteomes" id="UP000447873">
    <property type="component" value="Unassembled WGS sequence"/>
</dbReference>
<evidence type="ECO:0000256" key="5">
    <source>
        <dbReference type="ARBA" id="ARBA00023004"/>
    </source>
</evidence>
<evidence type="ECO:0000256" key="1">
    <source>
        <dbReference type="ARBA" id="ARBA00001961"/>
    </source>
</evidence>
<dbReference type="Pfam" id="PF13640">
    <property type="entry name" value="2OG-FeII_Oxy_3"/>
    <property type="match status" value="1"/>
</dbReference>
<dbReference type="Gene3D" id="2.60.120.620">
    <property type="entry name" value="q2cbj1_9rhob like domain"/>
    <property type="match status" value="1"/>
</dbReference>
<accession>A0A8H3U270</accession>
<protein>
    <recommendedName>
        <fullName evidence="7">Prolyl 4-hydroxylase alpha subunit domain-containing protein</fullName>
    </recommendedName>
</protein>
<name>A0A8H3U270_VENIN</name>
<dbReference type="GO" id="GO:0005506">
    <property type="term" value="F:iron ion binding"/>
    <property type="evidence" value="ECO:0007669"/>
    <property type="project" value="InterPro"/>
</dbReference>
<dbReference type="GO" id="GO:0004656">
    <property type="term" value="F:procollagen-proline 4-dioxygenase activity"/>
    <property type="evidence" value="ECO:0007669"/>
    <property type="project" value="TreeGrafter"/>
</dbReference>
<sequence length="300" mass="33596">MTNPHLVLGLQLRFWSNFSIRASDSTEIHSAPLMMGTKQKGKVSLFLISSCLIGILAWLIGVKNEGLLRAFPASAKNITESYEQQCPNSTYSVQVFSFDPLIVYLRDFISTAEREHLKHVAAPLFSQSTTSNNKSSAVLDNLARSSSSAALPLDDPVVLCIARRAASFQGHVPLSRLEPLQLVRYKPGQQYRFHNDWDDGSKTGQMRSTTFFIYVGCESCKGGNTRFYYPQLHGMSKRWCDVIDCEEVGRGVKFLPIDGNGIFWKNLDEEGLGREDVLHAGAPLLEGVKYGLNIWTREKR</sequence>
<keyword evidence="3" id="KW-0223">Dioxygenase</keyword>
<dbReference type="PANTHER" id="PTHR10869:SF242">
    <property type="entry name" value="PROLYL 4-HYDROXYLASE ALPHA SUBUNIT DOMAIN-CONTAINING PROTEIN"/>
    <property type="match status" value="1"/>
</dbReference>
<dbReference type="PANTHER" id="PTHR10869">
    <property type="entry name" value="PROLYL 4-HYDROXYLASE ALPHA SUBUNIT"/>
    <property type="match status" value="1"/>
</dbReference>
<organism evidence="8 10">
    <name type="scientific">Venturia inaequalis</name>
    <name type="common">Apple scab fungus</name>
    <dbReference type="NCBI Taxonomy" id="5025"/>
    <lineage>
        <taxon>Eukaryota</taxon>
        <taxon>Fungi</taxon>
        <taxon>Dikarya</taxon>
        <taxon>Ascomycota</taxon>
        <taxon>Pezizomycotina</taxon>
        <taxon>Dothideomycetes</taxon>
        <taxon>Pleosporomycetidae</taxon>
        <taxon>Venturiales</taxon>
        <taxon>Venturiaceae</taxon>
        <taxon>Venturia</taxon>
    </lineage>
</organism>
<evidence type="ECO:0000259" key="7">
    <source>
        <dbReference type="SMART" id="SM00702"/>
    </source>
</evidence>
<dbReference type="AlphaFoldDB" id="A0A8H3U270"/>
<feature type="transmembrane region" description="Helical" evidence="6">
    <location>
        <begin position="43"/>
        <end position="61"/>
    </location>
</feature>
<dbReference type="EMBL" id="WNWR01000188">
    <property type="protein sequence ID" value="KAE9989418.1"/>
    <property type="molecule type" value="Genomic_DNA"/>
</dbReference>
<evidence type="ECO:0000256" key="4">
    <source>
        <dbReference type="ARBA" id="ARBA00023002"/>
    </source>
</evidence>
<evidence type="ECO:0000313" key="11">
    <source>
        <dbReference type="Proteomes" id="UP000490939"/>
    </source>
</evidence>
<dbReference type="InterPro" id="IPR006620">
    <property type="entry name" value="Pro_4_hyd_alph"/>
</dbReference>
<dbReference type="SMART" id="SM00702">
    <property type="entry name" value="P4Hc"/>
    <property type="match status" value="1"/>
</dbReference>
<gene>
    <name evidence="9" type="ORF">EG327_002726</name>
    <name evidence="8" type="ORF">EG328_001739</name>
</gene>
<dbReference type="Proteomes" id="UP000490939">
    <property type="component" value="Unassembled WGS sequence"/>
</dbReference>
<dbReference type="InterPro" id="IPR045054">
    <property type="entry name" value="P4HA-like"/>
</dbReference>
<evidence type="ECO:0000313" key="10">
    <source>
        <dbReference type="Proteomes" id="UP000447873"/>
    </source>
</evidence>
<keyword evidence="4" id="KW-0560">Oxidoreductase</keyword>
<dbReference type="GO" id="GO:0031418">
    <property type="term" value="F:L-ascorbic acid binding"/>
    <property type="evidence" value="ECO:0007669"/>
    <property type="project" value="InterPro"/>
</dbReference>
<dbReference type="OrthoDB" id="420380at2759"/>
<comment type="caution">
    <text evidence="8">The sequence shown here is derived from an EMBL/GenBank/DDBJ whole genome shotgun (WGS) entry which is preliminary data.</text>
</comment>
<keyword evidence="6" id="KW-0812">Transmembrane</keyword>
<keyword evidence="6" id="KW-1133">Transmembrane helix</keyword>
<evidence type="ECO:0000256" key="3">
    <source>
        <dbReference type="ARBA" id="ARBA00022964"/>
    </source>
</evidence>
<dbReference type="EMBL" id="WNWS01001436">
    <property type="protein sequence ID" value="KAE9961761.1"/>
    <property type="molecule type" value="Genomic_DNA"/>
</dbReference>
<feature type="domain" description="Prolyl 4-hydroxylase alpha subunit" evidence="7">
    <location>
        <begin position="100"/>
        <end position="297"/>
    </location>
</feature>
<evidence type="ECO:0000313" key="8">
    <source>
        <dbReference type="EMBL" id="KAE9961761.1"/>
    </source>
</evidence>
<keyword evidence="11" id="KW-1185">Reference proteome</keyword>
<evidence type="ECO:0000313" key="9">
    <source>
        <dbReference type="EMBL" id="KAE9989418.1"/>
    </source>
</evidence>